<gene>
    <name evidence="2" type="ORF">N7532_010276</name>
</gene>
<proteinExistence type="predicted"/>
<evidence type="ECO:0000256" key="1">
    <source>
        <dbReference type="SAM" id="MobiDB-lite"/>
    </source>
</evidence>
<dbReference type="GeneID" id="81361746"/>
<feature type="region of interest" description="Disordered" evidence="1">
    <location>
        <begin position="1"/>
        <end position="25"/>
    </location>
</feature>
<name>A0A9W9EPH5_9EURO</name>
<dbReference type="EMBL" id="JAPQKI010000010">
    <property type="protein sequence ID" value="KAJ5085505.1"/>
    <property type="molecule type" value="Genomic_DNA"/>
</dbReference>
<dbReference type="Proteomes" id="UP001149074">
    <property type="component" value="Unassembled WGS sequence"/>
</dbReference>
<reference evidence="2" key="2">
    <citation type="journal article" date="2023" name="IMA Fungus">
        <title>Comparative genomic study of the Penicillium genus elucidates a diverse pangenome and 15 lateral gene transfer events.</title>
        <authorList>
            <person name="Petersen C."/>
            <person name="Sorensen T."/>
            <person name="Nielsen M.R."/>
            <person name="Sondergaard T.E."/>
            <person name="Sorensen J.L."/>
            <person name="Fitzpatrick D.A."/>
            <person name="Frisvad J.C."/>
            <person name="Nielsen K.L."/>
        </authorList>
    </citation>
    <scope>NUCLEOTIDE SEQUENCE</scope>
    <source>
        <strain evidence="2">IBT 30761</strain>
    </source>
</reference>
<protein>
    <submittedName>
        <fullName evidence="2">Uncharacterized protein</fullName>
    </submittedName>
</protein>
<feature type="compositionally biased region" description="Polar residues" evidence="1">
    <location>
        <begin position="9"/>
        <end position="19"/>
    </location>
</feature>
<evidence type="ECO:0000313" key="3">
    <source>
        <dbReference type="Proteomes" id="UP001149074"/>
    </source>
</evidence>
<sequence length="234" mass="26564">MLSIPAFTVNPQTPSTPTAIDSDHEYPVQPGAFETQYRYPIDRPRYGPYKQDPVTPEADQTPMPTNYQIHAPRPVLPINAENQTGPTGKEEVLDASIKASLHYTDSRNAFLIECKRRGLSYKDIKRMGGFKEAESTLRGRFRTLTKAKEQRIQLLCKAVAIFTDKSFSEYVADTRTHGAATAHMQQMQVQVQLQQPPKVSWKKVAQYIWNNGGSYQFGNATCKKKYCEIHDISY</sequence>
<dbReference type="RefSeq" id="XP_056470183.1">
    <property type="nucleotide sequence ID" value="XM_056622767.1"/>
</dbReference>
<keyword evidence="3" id="KW-1185">Reference proteome</keyword>
<evidence type="ECO:0000313" key="2">
    <source>
        <dbReference type="EMBL" id="KAJ5085505.1"/>
    </source>
</evidence>
<comment type="caution">
    <text evidence="2">The sequence shown here is derived from an EMBL/GenBank/DDBJ whole genome shotgun (WGS) entry which is preliminary data.</text>
</comment>
<reference evidence="2" key="1">
    <citation type="submission" date="2022-11" db="EMBL/GenBank/DDBJ databases">
        <authorList>
            <person name="Petersen C."/>
        </authorList>
    </citation>
    <scope>NUCLEOTIDE SEQUENCE</scope>
    <source>
        <strain evidence="2">IBT 30761</strain>
    </source>
</reference>
<dbReference type="OrthoDB" id="3439209at2759"/>
<dbReference type="AlphaFoldDB" id="A0A9W9EPH5"/>
<accession>A0A9W9EPH5</accession>
<organism evidence="2 3">
    <name type="scientific">Penicillium argentinense</name>
    <dbReference type="NCBI Taxonomy" id="1131581"/>
    <lineage>
        <taxon>Eukaryota</taxon>
        <taxon>Fungi</taxon>
        <taxon>Dikarya</taxon>
        <taxon>Ascomycota</taxon>
        <taxon>Pezizomycotina</taxon>
        <taxon>Eurotiomycetes</taxon>
        <taxon>Eurotiomycetidae</taxon>
        <taxon>Eurotiales</taxon>
        <taxon>Aspergillaceae</taxon>
        <taxon>Penicillium</taxon>
    </lineage>
</organism>